<evidence type="ECO:0000313" key="3">
    <source>
        <dbReference type="Proteomes" id="UP000250235"/>
    </source>
</evidence>
<protein>
    <submittedName>
        <fullName evidence="2">Protein Rf1, mitochondrial-like</fullName>
    </submittedName>
</protein>
<evidence type="ECO:0000313" key="2">
    <source>
        <dbReference type="EMBL" id="KZV45550.1"/>
    </source>
</evidence>
<accession>A0A2Z7CER0</accession>
<feature type="region of interest" description="Disordered" evidence="1">
    <location>
        <begin position="386"/>
        <end position="445"/>
    </location>
</feature>
<name>A0A2Z7CER0_9LAMI</name>
<reference evidence="2 3" key="1">
    <citation type="journal article" date="2015" name="Proc. Natl. Acad. Sci. U.S.A.">
        <title>The resurrection genome of Boea hygrometrica: A blueprint for survival of dehydration.</title>
        <authorList>
            <person name="Xiao L."/>
            <person name="Yang G."/>
            <person name="Zhang L."/>
            <person name="Yang X."/>
            <person name="Zhao S."/>
            <person name="Ji Z."/>
            <person name="Zhou Q."/>
            <person name="Hu M."/>
            <person name="Wang Y."/>
            <person name="Chen M."/>
            <person name="Xu Y."/>
            <person name="Jin H."/>
            <person name="Xiao X."/>
            <person name="Hu G."/>
            <person name="Bao F."/>
            <person name="Hu Y."/>
            <person name="Wan P."/>
            <person name="Li L."/>
            <person name="Deng X."/>
            <person name="Kuang T."/>
            <person name="Xiang C."/>
            <person name="Zhu J.K."/>
            <person name="Oliver M.J."/>
            <person name="He Y."/>
        </authorList>
    </citation>
    <scope>NUCLEOTIDE SEQUENCE [LARGE SCALE GENOMIC DNA]</scope>
    <source>
        <strain evidence="3">cv. XS01</strain>
    </source>
</reference>
<dbReference type="AlphaFoldDB" id="A0A2Z7CER0"/>
<sequence>MAIFLVQNSLQVNFESVLSLPSRRMMKMFKALESSGLRGFFGCTMVVYEENLHVYLPTLDWSGTLWSAQSGFPERLVSRMRMEFSESGVPVQSSCKKKEMKVEYRLLNDIIAKALTAKAGSFDDETQGLFELMMAIVSDVRINWSKILFRILKAMVVPSTKQAHGIAVQLSMLLEGVTRLKLGESKALPSLKILSVKSAGTYVAKNKSAQEEIVKEKNYNAVKKKRTSIGRAAVRPTVPIQMSRPPKRKIILLEDYDSEDAKPLTKDVRVSAPMTQAVTTLSRMKAKILEPCIHLGERHHMCSSPHDPLGITDSVCKNQFVKVRVQYGPFISNILTESMTIGKSRVARDSIAMHTSWRATSHVLLDSIGPRTKVRREFSTTKHRLLHASGPHPIPPPNDPNRVDKRVKGYTDPSIRNPYPSWLKGHTVRQPRTHPSSGDPLVVIT</sequence>
<dbReference type="OrthoDB" id="848707at2759"/>
<dbReference type="EMBL" id="KQ996053">
    <property type="protein sequence ID" value="KZV45550.1"/>
    <property type="molecule type" value="Genomic_DNA"/>
</dbReference>
<proteinExistence type="predicted"/>
<dbReference type="Proteomes" id="UP000250235">
    <property type="component" value="Unassembled WGS sequence"/>
</dbReference>
<organism evidence="2 3">
    <name type="scientific">Dorcoceras hygrometricum</name>
    <dbReference type="NCBI Taxonomy" id="472368"/>
    <lineage>
        <taxon>Eukaryota</taxon>
        <taxon>Viridiplantae</taxon>
        <taxon>Streptophyta</taxon>
        <taxon>Embryophyta</taxon>
        <taxon>Tracheophyta</taxon>
        <taxon>Spermatophyta</taxon>
        <taxon>Magnoliopsida</taxon>
        <taxon>eudicotyledons</taxon>
        <taxon>Gunneridae</taxon>
        <taxon>Pentapetalae</taxon>
        <taxon>asterids</taxon>
        <taxon>lamiids</taxon>
        <taxon>Lamiales</taxon>
        <taxon>Gesneriaceae</taxon>
        <taxon>Didymocarpoideae</taxon>
        <taxon>Trichosporeae</taxon>
        <taxon>Loxocarpinae</taxon>
        <taxon>Dorcoceras</taxon>
    </lineage>
</organism>
<evidence type="ECO:0000256" key="1">
    <source>
        <dbReference type="SAM" id="MobiDB-lite"/>
    </source>
</evidence>
<keyword evidence="3" id="KW-1185">Reference proteome</keyword>
<gene>
    <name evidence="2" type="ORF">F511_37292</name>
</gene>